<dbReference type="OMA" id="HEHERSK"/>
<dbReference type="Gramene" id="Pp3c24_11300V3.1">
    <property type="protein sequence ID" value="Pp3c24_11300V3.1"/>
    <property type="gene ID" value="Pp3c24_11300"/>
</dbReference>
<dbReference type="Proteomes" id="UP000006727">
    <property type="component" value="Chromosome 24"/>
</dbReference>
<reference evidence="2 4" key="2">
    <citation type="journal article" date="2018" name="Plant J.">
        <title>The Physcomitrella patens chromosome-scale assembly reveals moss genome structure and evolution.</title>
        <authorList>
            <person name="Lang D."/>
            <person name="Ullrich K.K."/>
            <person name="Murat F."/>
            <person name="Fuchs J."/>
            <person name="Jenkins J."/>
            <person name="Haas F.B."/>
            <person name="Piednoel M."/>
            <person name="Gundlach H."/>
            <person name="Van Bel M."/>
            <person name="Meyberg R."/>
            <person name="Vives C."/>
            <person name="Morata J."/>
            <person name="Symeonidi A."/>
            <person name="Hiss M."/>
            <person name="Muchero W."/>
            <person name="Kamisugi Y."/>
            <person name="Saleh O."/>
            <person name="Blanc G."/>
            <person name="Decker E.L."/>
            <person name="van Gessel N."/>
            <person name="Grimwood J."/>
            <person name="Hayes R.D."/>
            <person name="Graham S.W."/>
            <person name="Gunter L.E."/>
            <person name="McDaniel S.F."/>
            <person name="Hoernstein S.N.W."/>
            <person name="Larsson A."/>
            <person name="Li F.W."/>
            <person name="Perroud P.F."/>
            <person name="Phillips J."/>
            <person name="Ranjan P."/>
            <person name="Rokshar D.S."/>
            <person name="Rothfels C.J."/>
            <person name="Schneider L."/>
            <person name="Shu S."/>
            <person name="Stevenson D.W."/>
            <person name="Thummler F."/>
            <person name="Tillich M."/>
            <person name="Villarreal Aguilar J.C."/>
            <person name="Widiez T."/>
            <person name="Wong G.K."/>
            <person name="Wymore A."/>
            <person name="Zhang Y."/>
            <person name="Zimmer A.D."/>
            <person name="Quatrano R.S."/>
            <person name="Mayer K.F.X."/>
            <person name="Goodstein D."/>
            <person name="Casacuberta J.M."/>
            <person name="Vandepoele K."/>
            <person name="Reski R."/>
            <person name="Cuming A.C."/>
            <person name="Tuskan G.A."/>
            <person name="Maumus F."/>
            <person name="Salse J."/>
            <person name="Schmutz J."/>
            <person name="Rensing S.A."/>
        </authorList>
    </citation>
    <scope>NUCLEOTIDE SEQUENCE [LARGE SCALE GENOMIC DNA]</scope>
    <source>
        <strain evidence="3 4">cv. Gransden 2004</strain>
    </source>
</reference>
<reference evidence="2 4" key="1">
    <citation type="journal article" date="2008" name="Science">
        <title>The Physcomitrella genome reveals evolutionary insights into the conquest of land by plants.</title>
        <authorList>
            <person name="Rensing S."/>
            <person name="Lang D."/>
            <person name="Zimmer A."/>
            <person name="Terry A."/>
            <person name="Salamov A."/>
            <person name="Shapiro H."/>
            <person name="Nishiyama T."/>
            <person name="Perroud P.-F."/>
            <person name="Lindquist E."/>
            <person name="Kamisugi Y."/>
            <person name="Tanahashi T."/>
            <person name="Sakakibara K."/>
            <person name="Fujita T."/>
            <person name="Oishi K."/>
            <person name="Shin-I T."/>
            <person name="Kuroki Y."/>
            <person name="Toyoda A."/>
            <person name="Suzuki Y."/>
            <person name="Hashimoto A."/>
            <person name="Yamaguchi K."/>
            <person name="Sugano A."/>
            <person name="Kohara Y."/>
            <person name="Fujiyama A."/>
            <person name="Anterola A."/>
            <person name="Aoki S."/>
            <person name="Ashton N."/>
            <person name="Barbazuk W.B."/>
            <person name="Barker E."/>
            <person name="Bennetzen J."/>
            <person name="Bezanilla M."/>
            <person name="Blankenship R."/>
            <person name="Cho S.H."/>
            <person name="Dutcher S."/>
            <person name="Estelle M."/>
            <person name="Fawcett J.A."/>
            <person name="Gundlach H."/>
            <person name="Hanada K."/>
            <person name="Heyl A."/>
            <person name="Hicks K.A."/>
            <person name="Hugh J."/>
            <person name="Lohr M."/>
            <person name="Mayer K."/>
            <person name="Melkozernov A."/>
            <person name="Murata T."/>
            <person name="Nelson D."/>
            <person name="Pils B."/>
            <person name="Prigge M."/>
            <person name="Reiss B."/>
            <person name="Renner T."/>
            <person name="Rombauts S."/>
            <person name="Rushton P."/>
            <person name="Sanderfoot A."/>
            <person name="Schween G."/>
            <person name="Shiu S.-H."/>
            <person name="Stueber K."/>
            <person name="Theodoulou F.L."/>
            <person name="Tu H."/>
            <person name="Van de Peer Y."/>
            <person name="Verrier P.J."/>
            <person name="Waters E."/>
            <person name="Wood A."/>
            <person name="Yang L."/>
            <person name="Cove D."/>
            <person name="Cuming A."/>
            <person name="Hasebe M."/>
            <person name="Lucas S."/>
            <person name="Mishler D.B."/>
            <person name="Reski R."/>
            <person name="Grigoriev I."/>
            <person name="Quatrano R.S."/>
            <person name="Boore J.L."/>
        </authorList>
    </citation>
    <scope>NUCLEOTIDE SEQUENCE [LARGE SCALE GENOMIC DNA]</scope>
    <source>
        <strain evidence="3 4">cv. Gransden 2004</strain>
    </source>
</reference>
<dbReference type="PANTHER" id="PTHR35098:SF1">
    <property type="entry name" value="NODULIN-RELATED PROTEIN 2"/>
    <property type="match status" value="1"/>
</dbReference>
<dbReference type="RefSeq" id="XP_024364338.1">
    <property type="nucleotide sequence ID" value="XM_024508570.2"/>
</dbReference>
<feature type="compositionally biased region" description="Basic and acidic residues" evidence="1">
    <location>
        <begin position="273"/>
        <end position="287"/>
    </location>
</feature>
<proteinExistence type="predicted"/>
<dbReference type="Gramene" id="Pp3c24_11300V3.3">
    <property type="protein sequence ID" value="Pp3c24_11300V3.3"/>
    <property type="gene ID" value="Pp3c24_11300"/>
</dbReference>
<dbReference type="PaxDb" id="3218-PP1S16_230V6.1"/>
<evidence type="ECO:0000313" key="3">
    <source>
        <dbReference type="EnsemblPlants" id="Pp3c24_11300V3.1"/>
    </source>
</evidence>
<dbReference type="GO" id="GO:0009408">
    <property type="term" value="P:response to heat"/>
    <property type="evidence" value="ECO:0007669"/>
    <property type="project" value="InterPro"/>
</dbReference>
<name>A0A2K1IGC6_PHYPA</name>
<feature type="compositionally biased region" description="Basic and acidic residues" evidence="1">
    <location>
        <begin position="12"/>
        <end position="24"/>
    </location>
</feature>
<feature type="region of interest" description="Disordered" evidence="1">
    <location>
        <begin position="1"/>
        <end position="86"/>
    </location>
</feature>
<organism evidence="2">
    <name type="scientific">Physcomitrium patens</name>
    <name type="common">Spreading-leaved earth moss</name>
    <name type="synonym">Physcomitrella patens</name>
    <dbReference type="NCBI Taxonomy" id="3218"/>
    <lineage>
        <taxon>Eukaryota</taxon>
        <taxon>Viridiplantae</taxon>
        <taxon>Streptophyta</taxon>
        <taxon>Embryophyta</taxon>
        <taxon>Bryophyta</taxon>
        <taxon>Bryophytina</taxon>
        <taxon>Bryopsida</taxon>
        <taxon>Funariidae</taxon>
        <taxon>Funariales</taxon>
        <taxon>Funariaceae</taxon>
        <taxon>Physcomitrium</taxon>
    </lineage>
</organism>
<dbReference type="EMBL" id="ABEU02000024">
    <property type="protein sequence ID" value="PNR28330.1"/>
    <property type="molecule type" value="Genomic_DNA"/>
</dbReference>
<evidence type="ECO:0000256" key="1">
    <source>
        <dbReference type="SAM" id="MobiDB-lite"/>
    </source>
</evidence>
<feature type="region of interest" description="Disordered" evidence="1">
    <location>
        <begin position="142"/>
        <end position="340"/>
    </location>
</feature>
<dbReference type="GeneID" id="112276829"/>
<feature type="compositionally biased region" description="Gly residues" evidence="1">
    <location>
        <begin position="25"/>
        <end position="40"/>
    </location>
</feature>
<feature type="compositionally biased region" description="Basic and acidic residues" evidence="1">
    <location>
        <begin position="198"/>
        <end position="209"/>
    </location>
</feature>
<protein>
    <submittedName>
        <fullName evidence="2 3">Uncharacterized protein</fullName>
    </submittedName>
</protein>
<accession>A0A2K1IGC6</accession>
<dbReference type="OrthoDB" id="10590657at2759"/>
<dbReference type="EnsemblPlants" id="Pp3c24_11300V3.3">
    <property type="protein sequence ID" value="Pp3c24_11300V3.3"/>
    <property type="gene ID" value="Pp3c24_11300"/>
</dbReference>
<dbReference type="PANTHER" id="PTHR35098">
    <property type="entry name" value="EXPRESSED PROTEIN"/>
    <property type="match status" value="1"/>
</dbReference>
<sequence>MDFLMNAAKIAQDVKGDGKKKEGGESGGFGDMLGGFMGGGEKQKPKPRRDDGEYDEERPHGSRYGDDEAPHKSQSGSAGHKKPSTGELFSSAQVLYQAASGGKVDQGKLAGAASDLLDGLSMYGGEKSPYSAYAQQASSYLDGYGNKHEAPGAHGSAKPHSGRGQSSGEDEDYHPSKPRPSKYDDEESESRPTKPRPSRHDDEDSESRPAKPRPSQYDNEDSESRPAKPRPSHYDDENSESRPAKPRPSHYDDEDSESRPAKPRPSQYDDGDSESRPSRPRPSKYESEESEYGGRPSQREEEHGGNRRPQKSLYGDEGYGSRTDNNQEEESEKPKKSWYD</sequence>
<evidence type="ECO:0000313" key="2">
    <source>
        <dbReference type="EMBL" id="PNR28330.1"/>
    </source>
</evidence>
<keyword evidence="4" id="KW-1185">Reference proteome</keyword>
<dbReference type="InterPro" id="IPR040294">
    <property type="entry name" value="Nodulin-rel_1/2"/>
</dbReference>
<reference evidence="3" key="3">
    <citation type="submission" date="2020-12" db="UniProtKB">
        <authorList>
            <consortium name="EnsemblPlants"/>
        </authorList>
    </citation>
    <scope>IDENTIFICATION</scope>
</reference>
<dbReference type="AlphaFoldDB" id="A0A2K1IGC6"/>
<dbReference type="GO" id="GO:0010115">
    <property type="term" value="P:regulation of abscisic acid biosynthetic process"/>
    <property type="evidence" value="ECO:0007669"/>
    <property type="project" value="InterPro"/>
</dbReference>
<feature type="compositionally biased region" description="Basic and acidic residues" evidence="1">
    <location>
        <begin position="222"/>
        <end position="243"/>
    </location>
</feature>
<evidence type="ECO:0000313" key="4">
    <source>
        <dbReference type="Proteomes" id="UP000006727"/>
    </source>
</evidence>
<feature type="compositionally biased region" description="Basic and acidic residues" evidence="1">
    <location>
        <begin position="41"/>
        <end position="71"/>
    </location>
</feature>
<gene>
    <name evidence="3" type="primary">LOC112276829</name>
    <name evidence="2" type="ORF">PHYPA_028922</name>
</gene>
<dbReference type="EnsemblPlants" id="Pp3c24_11300V3.1">
    <property type="protein sequence ID" value="Pp3c24_11300V3.1"/>
    <property type="gene ID" value="Pp3c24_11300"/>
</dbReference>